<sequence length="321" mass="34729">MIDLIASSAALRMTILFGVFLIVVSAAFYAINTGARRANLVKGIRSIEGSGDGVSTALSGGQQDGAWTKLADRIEKSGLSLKDSNMDELQMKLRAAGYTSKAAPRIYTLVRLVLVFVLPAWYLLITSFSAEPASGPMIYLICAILALLGLYIPNLFIRAKADRRRSEIINGFPDCLDLLLVCVEAGLGLEAALGRVGREMIGSRPLIAELLVETTYRLRAGASREDALHHLSDNSGVDEIRSFATLLIQSDKLGTSISQTLRVYAGEMREARRLRAEEKAHRLPVLISIPLVACMLPTMIGVLALPAVVRYVREVSPAMGG</sequence>
<dbReference type="PANTHER" id="PTHR35007">
    <property type="entry name" value="INTEGRAL MEMBRANE PROTEIN-RELATED"/>
    <property type="match status" value="1"/>
</dbReference>
<dbReference type="Proteomes" id="UP000471435">
    <property type="component" value="Unassembled WGS sequence"/>
</dbReference>
<comment type="subcellular location">
    <subcellularLocation>
        <location evidence="1">Cell membrane</location>
        <topology evidence="1">Multi-pass membrane protein</topology>
    </subcellularLocation>
</comment>
<accession>A0A6I4V1Y9</accession>
<evidence type="ECO:0000256" key="6">
    <source>
        <dbReference type="SAM" id="Phobius"/>
    </source>
</evidence>
<dbReference type="GO" id="GO:0005886">
    <property type="term" value="C:plasma membrane"/>
    <property type="evidence" value="ECO:0007669"/>
    <property type="project" value="UniProtKB-SubCell"/>
</dbReference>
<gene>
    <name evidence="8" type="ORF">GRI43_13060</name>
</gene>
<feature type="transmembrane region" description="Helical" evidence="6">
    <location>
        <begin position="283"/>
        <end position="309"/>
    </location>
</feature>
<proteinExistence type="predicted"/>
<reference evidence="8 9" key="1">
    <citation type="submission" date="2019-12" db="EMBL/GenBank/DDBJ databases">
        <title>Genomic-based taxomic classification of the family Erythrobacteraceae.</title>
        <authorList>
            <person name="Xu L."/>
        </authorList>
    </citation>
    <scope>NUCLEOTIDE SEQUENCE [LARGE SCALE GENOMIC DNA]</scope>
    <source>
        <strain evidence="8 9">SW-109</strain>
    </source>
</reference>
<dbReference type="InterPro" id="IPR018076">
    <property type="entry name" value="T2SS_GspF_dom"/>
</dbReference>
<keyword evidence="9" id="KW-1185">Reference proteome</keyword>
<dbReference type="EMBL" id="WTYP01000002">
    <property type="protein sequence ID" value="MXP48319.1"/>
    <property type="molecule type" value="Genomic_DNA"/>
</dbReference>
<feature type="transmembrane region" description="Helical" evidence="6">
    <location>
        <begin position="137"/>
        <end position="157"/>
    </location>
</feature>
<evidence type="ECO:0000256" key="4">
    <source>
        <dbReference type="ARBA" id="ARBA00022989"/>
    </source>
</evidence>
<feature type="transmembrane region" description="Helical" evidence="6">
    <location>
        <begin position="106"/>
        <end position="125"/>
    </location>
</feature>
<keyword evidence="3 6" id="KW-0812">Transmembrane</keyword>
<evidence type="ECO:0000256" key="5">
    <source>
        <dbReference type="ARBA" id="ARBA00023136"/>
    </source>
</evidence>
<comment type="caution">
    <text evidence="8">The sequence shown here is derived from an EMBL/GenBank/DDBJ whole genome shotgun (WGS) entry which is preliminary data.</text>
</comment>
<evidence type="ECO:0000313" key="8">
    <source>
        <dbReference type="EMBL" id="MXP48319.1"/>
    </source>
</evidence>
<evidence type="ECO:0000256" key="2">
    <source>
        <dbReference type="ARBA" id="ARBA00022475"/>
    </source>
</evidence>
<keyword evidence="4 6" id="KW-1133">Transmembrane helix</keyword>
<feature type="domain" description="Type II secretion system protein GspF" evidence="7">
    <location>
        <begin position="176"/>
        <end position="303"/>
    </location>
</feature>
<organism evidence="8 9">
    <name type="scientific">Pontixanthobacter luteolus</name>
    <dbReference type="NCBI Taxonomy" id="295089"/>
    <lineage>
        <taxon>Bacteria</taxon>
        <taxon>Pseudomonadati</taxon>
        <taxon>Pseudomonadota</taxon>
        <taxon>Alphaproteobacteria</taxon>
        <taxon>Sphingomonadales</taxon>
        <taxon>Erythrobacteraceae</taxon>
        <taxon>Pontixanthobacter</taxon>
    </lineage>
</organism>
<evidence type="ECO:0000259" key="7">
    <source>
        <dbReference type="Pfam" id="PF00482"/>
    </source>
</evidence>
<dbReference type="AlphaFoldDB" id="A0A6I4V1Y9"/>
<evidence type="ECO:0000256" key="1">
    <source>
        <dbReference type="ARBA" id="ARBA00004651"/>
    </source>
</evidence>
<keyword evidence="5 6" id="KW-0472">Membrane</keyword>
<dbReference type="OrthoDB" id="9810662at2"/>
<dbReference type="PANTHER" id="PTHR35007:SF2">
    <property type="entry name" value="PILUS ASSEMBLE PROTEIN"/>
    <property type="match status" value="1"/>
</dbReference>
<dbReference type="Pfam" id="PF00482">
    <property type="entry name" value="T2SSF"/>
    <property type="match status" value="1"/>
</dbReference>
<feature type="transmembrane region" description="Helical" evidence="6">
    <location>
        <begin position="12"/>
        <end position="31"/>
    </location>
</feature>
<keyword evidence="2" id="KW-1003">Cell membrane</keyword>
<name>A0A6I4V1Y9_9SPHN</name>
<evidence type="ECO:0000256" key="3">
    <source>
        <dbReference type="ARBA" id="ARBA00022692"/>
    </source>
</evidence>
<evidence type="ECO:0000313" key="9">
    <source>
        <dbReference type="Proteomes" id="UP000471435"/>
    </source>
</evidence>
<dbReference type="RefSeq" id="WP_160731513.1">
    <property type="nucleotide sequence ID" value="NZ_CANLWR010000002.1"/>
</dbReference>
<protein>
    <submittedName>
        <fullName evidence="8">Type II secretion system F family protein</fullName>
    </submittedName>
</protein>